<protein>
    <recommendedName>
        <fullName evidence="3">SbsA Ig-like domain-containing protein</fullName>
    </recommendedName>
</protein>
<name>C6E826_GEOSM</name>
<keyword evidence="1" id="KW-0732">Signal</keyword>
<feature type="signal peptide" evidence="1">
    <location>
        <begin position="1"/>
        <end position="23"/>
    </location>
</feature>
<dbReference type="AlphaFoldDB" id="C6E826"/>
<feature type="chain" id="PRO_5002963583" description="SbsA Ig-like domain-containing protein" evidence="1">
    <location>
        <begin position="24"/>
        <end position="940"/>
    </location>
</feature>
<evidence type="ECO:0000256" key="1">
    <source>
        <dbReference type="SAM" id="SignalP"/>
    </source>
</evidence>
<evidence type="ECO:0000313" key="2">
    <source>
        <dbReference type="EMBL" id="ACT18014.1"/>
    </source>
</evidence>
<dbReference type="OrthoDB" id="5389402at2"/>
<evidence type="ECO:0008006" key="3">
    <source>
        <dbReference type="Google" id="ProtNLM"/>
    </source>
</evidence>
<dbReference type="PROSITE" id="PS51257">
    <property type="entry name" value="PROKAR_LIPOPROTEIN"/>
    <property type="match status" value="1"/>
</dbReference>
<gene>
    <name evidence="2" type="ordered locus">GM21_1961</name>
</gene>
<accession>C6E826</accession>
<dbReference type="EMBL" id="CP001661">
    <property type="protein sequence ID" value="ACT18014.1"/>
    <property type="molecule type" value="Genomic_DNA"/>
</dbReference>
<organism evidence="2">
    <name type="scientific">Geobacter sp. (strain M21)</name>
    <dbReference type="NCBI Taxonomy" id="443144"/>
    <lineage>
        <taxon>Bacteria</taxon>
        <taxon>Pseudomonadati</taxon>
        <taxon>Thermodesulfobacteriota</taxon>
        <taxon>Desulfuromonadia</taxon>
        <taxon>Geobacterales</taxon>
        <taxon>Geobacteraceae</taxon>
        <taxon>Geobacter</taxon>
    </lineage>
</organism>
<sequence length="940" mass="99306">MGMMWCRKVSWAVLLLLTVVVTACSSGGGSSTPPTATISGAVTFPSSSDVMAKRAGAVVTGDPVVVEIYSLDGKLAGPAQEIQFNNGQNTYSYSIPGLHTDTDYVVKVKHNLQVLKKLIDKKSLVAPTTQNVNATTTAAVIIAEQTLSAAGPKVVLGEELTAGSGPSSAAVATLSQEIENLKPMEIENAIADTIANSKSALNSKTATYANIYNMVVVAVTTENIGSVDALLAPNSTATVTVPTFTVVTVDSKETVVQQTATVSSETAASVVEEATNSYEPPDTTLGMDEFYVTQAKAYLNNQDIANAYRNFELALMSNSDNVDANVGAAITGGVMLLDDEQVKTIVGKWGYVYPTVNEIVQTISPVGNPFNNMTSAAATVPLLAKTAASAPVAPASANKMLQAFNALKGKLPQQKAGFKSLAKELGLVATTAPSVSEMQAVIDNVIIPKLNTVIARLAKAEGKSGNTFTITAQMQGNPQYGQDVVLADAEYYVLDAAVNVFQTIFKFTTAYNFDLPTGYTYDTISQDPLAMINDPKVFTLKADGVAKMSAALDYAKVAAVKTKAAYDVLKLRALGTGAFDIATWSDADKASFEKGLAEVTAAMNGATTIRSNGTTIAVDFTKFFTNPLTRKNLPTLGYDVPRDEALSVKYGAPTAAEVNFTDAWNTGLRPVKCDIQPLGDLPDFTLNGIFPGNTASTTLDRAGFSGAVPFLSGKVLSGVPNEDIWGHATDGQYIYYATQNEDWFTVIKKIDIATGVVSLVATQSDSGSVGSLVFYNNGLHSVDTSYSQNGQVVTASPIIIAGSSFTVGAPAASVAIDATGYTYVTAVTADGSDIYYAVQTWNQFTYTTDMQVRKLSNLQTDTLVFAEEDEYFDSLSVYGGYLYADGEKRSLTAPSVTIAKYIDVEDAVMIGGYFYDVYNGKLTKYAGSPNGGSAKTAARF</sequence>
<reference evidence="2" key="1">
    <citation type="submission" date="2009-07" db="EMBL/GenBank/DDBJ databases">
        <title>Complete sequence of Geobacter sp. M21.</title>
        <authorList>
            <consortium name="US DOE Joint Genome Institute"/>
            <person name="Lucas S."/>
            <person name="Copeland A."/>
            <person name="Lapidus A."/>
            <person name="Glavina del Rio T."/>
            <person name="Dalin E."/>
            <person name="Tice H."/>
            <person name="Bruce D."/>
            <person name="Goodwin L."/>
            <person name="Pitluck S."/>
            <person name="Saunders E."/>
            <person name="Brettin T."/>
            <person name="Detter J.C."/>
            <person name="Han C."/>
            <person name="Larimer F."/>
            <person name="Land M."/>
            <person name="Hauser L."/>
            <person name="Kyrpides N."/>
            <person name="Ovchinnikova G."/>
            <person name="Lovley D."/>
        </authorList>
    </citation>
    <scope>NUCLEOTIDE SEQUENCE [LARGE SCALE GENOMIC DNA]</scope>
    <source>
        <strain evidence="2">M21</strain>
    </source>
</reference>
<dbReference type="HOGENOM" id="CLU_312108_0_0_7"/>
<proteinExistence type="predicted"/>
<dbReference type="KEGG" id="gem:GM21_1961"/>